<evidence type="ECO:0000313" key="4">
    <source>
        <dbReference type="Proteomes" id="UP000041595"/>
    </source>
</evidence>
<evidence type="ECO:0000313" key="2">
    <source>
        <dbReference type="EMBL" id="CNK74493.1"/>
    </source>
</evidence>
<dbReference type="AlphaFoldDB" id="A0A0T9T7X6"/>
<proteinExistence type="predicted"/>
<organism evidence="1 4">
    <name type="scientific">Yersinia aldovae</name>
    <dbReference type="NCBI Taxonomy" id="29483"/>
    <lineage>
        <taxon>Bacteria</taxon>
        <taxon>Pseudomonadati</taxon>
        <taxon>Pseudomonadota</taxon>
        <taxon>Gammaproteobacteria</taxon>
        <taxon>Enterobacterales</taxon>
        <taxon>Yersiniaceae</taxon>
        <taxon>Yersinia</taxon>
    </lineage>
</organism>
<dbReference type="GeneID" id="45569503"/>
<dbReference type="RefSeq" id="WP_004700327.1">
    <property type="nucleotide sequence ID" value="NZ_CABHQA010000002.1"/>
</dbReference>
<evidence type="ECO:0000313" key="1">
    <source>
        <dbReference type="EMBL" id="CNK66750.1"/>
    </source>
</evidence>
<dbReference type="Proteomes" id="UP000038647">
    <property type="component" value="Unassembled WGS sequence"/>
</dbReference>
<keyword evidence="3" id="KW-1185">Reference proteome</keyword>
<sequence length="60" mass="7299">MMQKIKADLSVLELYFRQTHQQCTANTPWFKRWLYISVEERMQILNDLLTPYQTKPPEKP</sequence>
<dbReference type="eggNOG" id="ENOG5031IIG">
    <property type="taxonomic scope" value="Bacteria"/>
</dbReference>
<protein>
    <submittedName>
        <fullName evidence="1">Uncharacterized protein</fullName>
    </submittedName>
</protein>
<reference evidence="2 3" key="2">
    <citation type="submission" date="2015-03" db="EMBL/GenBank/DDBJ databases">
        <authorList>
            <consortium name="Pathogen Informatics"/>
            <person name="Murphy D."/>
        </authorList>
    </citation>
    <scope>NUCLEOTIDE SEQUENCE [LARGE SCALE GENOMIC DNA]</scope>
    <source>
        <strain evidence="2 3">IP08791</strain>
    </source>
</reference>
<dbReference type="EMBL" id="CQEJ01000003">
    <property type="protein sequence ID" value="CNK66750.1"/>
    <property type="molecule type" value="Genomic_DNA"/>
</dbReference>
<accession>A0A0T9T7X6</accession>
<dbReference type="EMBL" id="CQEH01000004">
    <property type="protein sequence ID" value="CNK74493.1"/>
    <property type="molecule type" value="Genomic_DNA"/>
</dbReference>
<name>A0A0T9T7X6_YERAL</name>
<dbReference type="Proteomes" id="UP000041595">
    <property type="component" value="Unassembled WGS sequence"/>
</dbReference>
<evidence type="ECO:0000313" key="3">
    <source>
        <dbReference type="Proteomes" id="UP000038647"/>
    </source>
</evidence>
<reference evidence="1 4" key="1">
    <citation type="submission" date="2015-03" db="EMBL/GenBank/DDBJ databases">
        <authorList>
            <person name="Murphy D."/>
        </authorList>
    </citation>
    <scope>NUCLEOTIDE SEQUENCE [LARGE SCALE GENOMIC DNA]</scope>
    <source>
        <strain evidence="1 4">IP06005</strain>
    </source>
</reference>
<gene>
    <name evidence="1" type="ORF">ERS137965_00734</name>
    <name evidence="2" type="ORF">ERS137966_01120</name>
</gene>